<feature type="region of interest" description="Disordered" evidence="1">
    <location>
        <begin position="49"/>
        <end position="73"/>
    </location>
</feature>
<dbReference type="InterPro" id="IPR036388">
    <property type="entry name" value="WH-like_DNA-bd_sf"/>
</dbReference>
<evidence type="ECO:0000256" key="1">
    <source>
        <dbReference type="SAM" id="MobiDB-lite"/>
    </source>
</evidence>
<proteinExistence type="predicted"/>
<dbReference type="SUPFAM" id="SSF46785">
    <property type="entry name" value="Winged helix' DNA-binding domain"/>
    <property type="match status" value="1"/>
</dbReference>
<reference evidence="2" key="1">
    <citation type="submission" date="2023-06" db="EMBL/GenBank/DDBJ databases">
        <title>Gordonia sp. nov. and Pseudochrobactrum sp. nov., two species isolated from the burying beetle Nicrophorus vespilloides.</title>
        <authorList>
            <person name="Poehlein A."/>
            <person name="Guzman J."/>
            <person name="Daniel R."/>
            <person name="Vilcinskas A."/>
        </authorList>
    </citation>
    <scope>NUCLEOTIDE SEQUENCE</scope>
    <source>
        <strain evidence="2">MP11Mi</strain>
    </source>
</reference>
<evidence type="ECO:0008006" key="3">
    <source>
        <dbReference type="Google" id="ProtNLM"/>
    </source>
</evidence>
<protein>
    <recommendedName>
        <fullName evidence="3">Transcriptional regulator</fullName>
    </recommendedName>
</protein>
<feature type="region of interest" description="Disordered" evidence="1">
    <location>
        <begin position="93"/>
        <end position="112"/>
    </location>
</feature>
<dbReference type="EMBL" id="CP128986">
    <property type="protein sequence ID" value="WOC12850.1"/>
    <property type="molecule type" value="Genomic_DNA"/>
</dbReference>
<dbReference type="RefSeq" id="WP_420038714.1">
    <property type="nucleotide sequence ID" value="NZ_CP128986.1"/>
</dbReference>
<organism evidence="2">
    <name type="scientific">Gordonia sp. MP11Mi</name>
    <dbReference type="NCBI Taxonomy" id="3022769"/>
    <lineage>
        <taxon>Bacteria</taxon>
        <taxon>Bacillati</taxon>
        <taxon>Actinomycetota</taxon>
        <taxon>Actinomycetes</taxon>
        <taxon>Mycobacteriales</taxon>
        <taxon>Gordoniaceae</taxon>
        <taxon>Gordonia</taxon>
    </lineage>
</organism>
<accession>A0AA97GVK0</accession>
<dbReference type="Gene3D" id="1.10.10.10">
    <property type="entry name" value="Winged helix-like DNA-binding domain superfamily/Winged helix DNA-binding domain"/>
    <property type="match status" value="1"/>
</dbReference>
<evidence type="ECO:0000313" key="2">
    <source>
        <dbReference type="EMBL" id="WOC12850.1"/>
    </source>
</evidence>
<gene>
    <name evidence="2" type="ORF">MP11Mi_19420</name>
</gene>
<dbReference type="AlphaFoldDB" id="A0AA97GVK0"/>
<sequence length="202" mass="21324">MSARADVLGALRDATSPVTVAVLADTLGFPATTVRFHLRALVDDDLAVTQSVPTGGPGRPSTRYRARPGMDPAGPREYGTLSRALVTALASTPDGPRRAAAAGRTIGADHAHHTDDAETDLLRVLDGLGFAPVTHAPSQIRLRRCPFLETARENPEITCSVHRGLMQGVLDAHGSDARVELDAFVGGDHCVAHIDTARLTAR</sequence>
<name>A0AA97GVK0_9ACTN</name>
<dbReference type="Pfam" id="PF12840">
    <property type="entry name" value="HTH_20"/>
    <property type="match status" value="1"/>
</dbReference>
<dbReference type="InterPro" id="IPR036390">
    <property type="entry name" value="WH_DNA-bd_sf"/>
</dbReference>